<feature type="domain" description="Cobalamin biosynthesis central region" evidence="8">
    <location>
        <begin position="139"/>
        <end position="213"/>
    </location>
</feature>
<dbReference type="RefSeq" id="WP_069831828.1">
    <property type="nucleotide sequence ID" value="NZ_MDJD01000054.1"/>
</dbReference>
<dbReference type="InterPro" id="IPR021745">
    <property type="entry name" value="CbiG_mid"/>
</dbReference>
<dbReference type="SUPFAM" id="SSF53790">
    <property type="entry name" value="Tetrapyrrole methylase"/>
    <property type="match status" value="1"/>
</dbReference>
<dbReference type="InterPro" id="IPR052553">
    <property type="entry name" value="CbiG_hydrolase"/>
</dbReference>
<evidence type="ECO:0000313" key="10">
    <source>
        <dbReference type="Proteomes" id="UP000095713"/>
    </source>
</evidence>
<comment type="similarity">
    <text evidence="1">Belongs to the precorrin methyltransferase family.</text>
</comment>
<dbReference type="EMBL" id="MDJD01000054">
    <property type="protein sequence ID" value="OEJ99145.1"/>
    <property type="molecule type" value="Genomic_DNA"/>
</dbReference>
<dbReference type="InterPro" id="IPR035996">
    <property type="entry name" value="4pyrrol_Methylase_sf"/>
</dbReference>
<keyword evidence="2 9" id="KW-0489">Methyltransferase</keyword>
<keyword evidence="4" id="KW-0949">S-adenosyl-L-methionine</keyword>
<organism evidence="9 10">
    <name type="scientific">Flavivirga aquatica</name>
    <dbReference type="NCBI Taxonomy" id="1849968"/>
    <lineage>
        <taxon>Bacteria</taxon>
        <taxon>Pseudomonadati</taxon>
        <taxon>Bacteroidota</taxon>
        <taxon>Flavobacteriia</taxon>
        <taxon>Flavobacteriales</taxon>
        <taxon>Flavobacteriaceae</taxon>
        <taxon>Flavivirga</taxon>
    </lineage>
</organism>
<dbReference type="CDD" id="cd11641">
    <property type="entry name" value="Precorrin-4_C11-MT"/>
    <property type="match status" value="1"/>
</dbReference>
<keyword evidence="10" id="KW-1185">Reference proteome</keyword>
<dbReference type="GO" id="GO:0046026">
    <property type="term" value="F:precorrin-4 C11-methyltransferase activity"/>
    <property type="evidence" value="ECO:0007669"/>
    <property type="project" value="InterPro"/>
</dbReference>
<dbReference type="InterPro" id="IPR002750">
    <property type="entry name" value="CobE/GbiG_C"/>
</dbReference>
<evidence type="ECO:0000259" key="8">
    <source>
        <dbReference type="Pfam" id="PF11761"/>
    </source>
</evidence>
<dbReference type="PANTHER" id="PTHR37477">
    <property type="entry name" value="COBALT-PRECORRIN-5A HYDROLASE"/>
    <property type="match status" value="1"/>
</dbReference>
<evidence type="ECO:0000256" key="2">
    <source>
        <dbReference type="ARBA" id="ARBA00022603"/>
    </source>
</evidence>
<dbReference type="Gene3D" id="3.40.1010.10">
    <property type="entry name" value="Cobalt-precorrin-4 Transmethylase, Domain 1"/>
    <property type="match status" value="1"/>
</dbReference>
<feature type="domain" description="CobE/GbiG C-terminal" evidence="6">
    <location>
        <begin position="232"/>
        <end position="353"/>
    </location>
</feature>
<gene>
    <name evidence="9" type="ORF">A8C32_08200</name>
</gene>
<accession>A0A1E5SJ53</accession>
<dbReference type="Pfam" id="PF00590">
    <property type="entry name" value="TP_methylase"/>
    <property type="match status" value="1"/>
</dbReference>
<dbReference type="Gene3D" id="3.30.950.10">
    <property type="entry name" value="Methyltransferase, Cobalt-precorrin-4 Transmethylase, Domain 2"/>
    <property type="match status" value="1"/>
</dbReference>
<evidence type="ECO:0000313" key="9">
    <source>
        <dbReference type="EMBL" id="OEJ99145.1"/>
    </source>
</evidence>
<dbReference type="InterPro" id="IPR036518">
    <property type="entry name" value="CobE/GbiG_C_sf"/>
</dbReference>
<dbReference type="Proteomes" id="UP000095713">
    <property type="component" value="Unassembled WGS sequence"/>
</dbReference>
<dbReference type="SUPFAM" id="SSF159664">
    <property type="entry name" value="CobE/GbiG C-terminal domain-like"/>
    <property type="match status" value="1"/>
</dbReference>
<dbReference type="Gene3D" id="3.30.420.180">
    <property type="entry name" value="CobE/GbiG C-terminal domain"/>
    <property type="match status" value="1"/>
</dbReference>
<evidence type="ECO:0000259" key="7">
    <source>
        <dbReference type="Pfam" id="PF11760"/>
    </source>
</evidence>
<dbReference type="Pfam" id="PF01890">
    <property type="entry name" value="CbiG_C"/>
    <property type="match status" value="1"/>
</dbReference>
<dbReference type="STRING" id="1849968.A8C32_08200"/>
<proteinExistence type="inferred from homology"/>
<dbReference type="Pfam" id="PF11760">
    <property type="entry name" value="CbiG_N"/>
    <property type="match status" value="1"/>
</dbReference>
<evidence type="ECO:0000259" key="6">
    <source>
        <dbReference type="Pfam" id="PF01890"/>
    </source>
</evidence>
<dbReference type="InterPro" id="IPR014776">
    <property type="entry name" value="4pyrrole_Mease_sub2"/>
</dbReference>
<name>A0A1E5SJ53_9FLAO</name>
<dbReference type="PANTHER" id="PTHR37477:SF1">
    <property type="entry name" value="COBALT-PRECORRIN-5A HYDROLASE"/>
    <property type="match status" value="1"/>
</dbReference>
<dbReference type="InterPro" id="IPR038029">
    <property type="entry name" value="GbiG_N_sf"/>
</dbReference>
<dbReference type="NCBIfam" id="TIGR01465">
    <property type="entry name" value="cobM_cbiF"/>
    <property type="match status" value="1"/>
</dbReference>
<dbReference type="Gene3D" id="3.40.50.11220">
    <property type="match status" value="1"/>
</dbReference>
<reference evidence="9 10" key="1">
    <citation type="submission" date="2016-05" db="EMBL/GenBank/DDBJ databases">
        <title>Draft Genome Sequence of Algibacter sp. Strain SK-16 Isolated from the Surface Water of Aburatsubo Inlet.</title>
        <authorList>
            <person name="Wong S.-K."/>
            <person name="Yoshizawa S."/>
            <person name="Nakajima Y."/>
            <person name="Ogura Y."/>
            <person name="Tetsuya H."/>
            <person name="Hamasaki K."/>
        </authorList>
    </citation>
    <scope>NUCLEOTIDE SEQUENCE [LARGE SCALE GENOMIC DNA]</scope>
    <source>
        <strain evidence="9 10">SK-16</strain>
    </source>
</reference>
<sequence>MAERVLKVAIISFTDQGLEIAKTLQNEFYRSKLFTTRIVEETKDRKKIDSVDELMKLSFQKYDAWFFVGALGICVRSIATYIEDKKTDPAVINIDDQGQFVQSVLSGHIGKANNLTNQISRILQAQAVISTSSDLQNIWSLDTLAEQYNWKTKKDANFNEAISLFVNRKPTALVLKVADKGTEILEKTVPDFVTIYYKVEDVDTSKYELLLYVGYENIEVNIVSLAFYAPCIALGSGCAKAIEPPLLEMGLQEELIKQGIAIESVYAIGSADIKANEQAYLDFALKYEIPFITYNGEELNTVEVANPSEIVKAKVGVYGVSEASAVLISGIQEWLVEKTKVITLSGKKFTYALSISSGYKRKAIIAIVGAGSGDPELLTLKGQTILEKADCILYAGSLVPEALTHMAKEGALVRNSASMTLEEQMSIIDTYYAQGKSIVRLHSGDPSIYGAIQEQMTIFDAKGYDYYIVPGISSFQAAAAYLKSEFTIPEVAQTIILTRGEGNTPTPKHENIADMAKLRATMCIFLSAGIAKKTQAELLEHYPEDTPLAVLYRVSWEDEQVWTGTLKELTSIIKENKLTRTVLIVVGEAVGARKNRSWLYDDKWQHIFRKKSKGFKPLGKKQ</sequence>
<comment type="caution">
    <text evidence="9">The sequence shown here is derived from an EMBL/GenBank/DDBJ whole genome shotgun (WGS) entry which is preliminary data.</text>
</comment>
<dbReference type="Pfam" id="PF11761">
    <property type="entry name" value="CbiG_mid"/>
    <property type="match status" value="1"/>
</dbReference>
<feature type="domain" description="Tetrapyrrole methylase" evidence="5">
    <location>
        <begin position="365"/>
        <end position="569"/>
    </location>
</feature>
<dbReference type="InterPro" id="IPR006362">
    <property type="entry name" value="Cbl_synth_CobM/CibF"/>
</dbReference>
<dbReference type="InterPro" id="IPR021744">
    <property type="entry name" value="CbiG_N"/>
</dbReference>
<keyword evidence="3 9" id="KW-0808">Transferase</keyword>
<dbReference type="SUPFAM" id="SSF159672">
    <property type="entry name" value="CbiG N-terminal domain-like"/>
    <property type="match status" value="1"/>
</dbReference>
<protein>
    <submittedName>
        <fullName evidence="9">Precorrin-4 C(11)-methyltransferase</fullName>
    </submittedName>
</protein>
<evidence type="ECO:0000259" key="5">
    <source>
        <dbReference type="Pfam" id="PF00590"/>
    </source>
</evidence>
<dbReference type="GO" id="GO:0009236">
    <property type="term" value="P:cobalamin biosynthetic process"/>
    <property type="evidence" value="ECO:0007669"/>
    <property type="project" value="InterPro"/>
</dbReference>
<dbReference type="GO" id="GO:0032259">
    <property type="term" value="P:methylation"/>
    <property type="evidence" value="ECO:0007669"/>
    <property type="project" value="UniProtKB-KW"/>
</dbReference>
<dbReference type="InterPro" id="IPR000878">
    <property type="entry name" value="4pyrrol_Mease"/>
</dbReference>
<evidence type="ECO:0000256" key="3">
    <source>
        <dbReference type="ARBA" id="ARBA00022679"/>
    </source>
</evidence>
<dbReference type="InterPro" id="IPR014777">
    <property type="entry name" value="4pyrrole_Mease_sub1"/>
</dbReference>
<feature type="domain" description="Cobalamin synthesis G N-terminal" evidence="7">
    <location>
        <begin position="54"/>
        <end position="134"/>
    </location>
</feature>
<evidence type="ECO:0000256" key="4">
    <source>
        <dbReference type="ARBA" id="ARBA00022691"/>
    </source>
</evidence>
<evidence type="ECO:0000256" key="1">
    <source>
        <dbReference type="ARBA" id="ARBA00005879"/>
    </source>
</evidence>
<dbReference type="AlphaFoldDB" id="A0A1E5SJ53"/>